<dbReference type="KEGG" id="dalk:DSCA_25420"/>
<dbReference type="Proteomes" id="UP000427906">
    <property type="component" value="Chromosome"/>
</dbReference>
<reference evidence="2 3" key="1">
    <citation type="submission" date="2019-11" db="EMBL/GenBank/DDBJ databases">
        <title>Comparative genomics of hydrocarbon-degrading Desulfosarcina strains.</title>
        <authorList>
            <person name="Watanabe M."/>
            <person name="Kojima H."/>
            <person name="Fukui M."/>
        </authorList>
    </citation>
    <scope>NUCLEOTIDE SEQUENCE [LARGE SCALE GENOMIC DNA]</scope>
    <source>
        <strain evidence="2 3">PL12</strain>
    </source>
</reference>
<evidence type="ECO:0000313" key="3">
    <source>
        <dbReference type="Proteomes" id="UP000427906"/>
    </source>
</evidence>
<accession>A0A5K7YGB7</accession>
<evidence type="ECO:0000313" key="2">
    <source>
        <dbReference type="EMBL" id="BBO68612.1"/>
    </source>
</evidence>
<sequence>MEPDRCASAWLIKRFVDIEAQFKFFPDGSLVPEGIPFDTPDATLCRTHHLSTFEIIVQKYRIDDPGIDKLAQAIHSIEIDYWGGERSDLALEIEQALRNIIVQSENNHQCLEKCFQFLDQLLIRIKE</sequence>
<dbReference type="InterPro" id="IPR018634">
    <property type="entry name" value="ChrB_C"/>
</dbReference>
<organism evidence="2 3">
    <name type="scientific">Desulfosarcina alkanivorans</name>
    <dbReference type="NCBI Taxonomy" id="571177"/>
    <lineage>
        <taxon>Bacteria</taxon>
        <taxon>Pseudomonadati</taxon>
        <taxon>Thermodesulfobacteriota</taxon>
        <taxon>Desulfobacteria</taxon>
        <taxon>Desulfobacterales</taxon>
        <taxon>Desulfosarcinaceae</taxon>
        <taxon>Desulfosarcina</taxon>
    </lineage>
</organism>
<dbReference type="AlphaFoldDB" id="A0A5K7YGB7"/>
<proteinExistence type="predicted"/>
<evidence type="ECO:0000259" key="1">
    <source>
        <dbReference type="Pfam" id="PF09828"/>
    </source>
</evidence>
<name>A0A5K7YGB7_9BACT</name>
<gene>
    <name evidence="2" type="ORF">DSCA_25420</name>
</gene>
<dbReference type="RefSeq" id="WP_167527742.1">
    <property type="nucleotide sequence ID" value="NZ_AP021874.1"/>
</dbReference>
<dbReference type="EMBL" id="AP021874">
    <property type="protein sequence ID" value="BBO68612.1"/>
    <property type="molecule type" value="Genomic_DNA"/>
</dbReference>
<protein>
    <recommendedName>
        <fullName evidence="1">ChrB C-terminal domain-containing protein</fullName>
    </recommendedName>
</protein>
<keyword evidence="3" id="KW-1185">Reference proteome</keyword>
<dbReference type="Pfam" id="PF09828">
    <property type="entry name" value="ChrB_C"/>
    <property type="match status" value="1"/>
</dbReference>
<feature type="domain" description="ChrB C-terminal" evidence="1">
    <location>
        <begin position="2"/>
        <end position="122"/>
    </location>
</feature>